<feature type="transmembrane region" description="Helical" evidence="1">
    <location>
        <begin position="139"/>
        <end position="157"/>
    </location>
</feature>
<feature type="transmembrane region" description="Helical" evidence="1">
    <location>
        <begin position="417"/>
        <end position="435"/>
    </location>
</feature>
<protein>
    <recommendedName>
        <fullName evidence="4">DUF2029 domain-containing protein</fullName>
    </recommendedName>
</protein>
<accession>A0ABT4AFG0</accession>
<dbReference type="EMBL" id="JAPNKA010000001">
    <property type="protein sequence ID" value="MCY1080414.1"/>
    <property type="molecule type" value="Genomic_DNA"/>
</dbReference>
<dbReference type="Proteomes" id="UP001207654">
    <property type="component" value="Unassembled WGS sequence"/>
</dbReference>
<evidence type="ECO:0000313" key="3">
    <source>
        <dbReference type="Proteomes" id="UP001207654"/>
    </source>
</evidence>
<evidence type="ECO:0000313" key="2">
    <source>
        <dbReference type="EMBL" id="MCY1080414.1"/>
    </source>
</evidence>
<gene>
    <name evidence="2" type="ORF">OV287_38785</name>
</gene>
<proteinExistence type="predicted"/>
<reference evidence="2 3" key="1">
    <citation type="submission" date="2022-11" db="EMBL/GenBank/DDBJ databases">
        <title>Minimal conservation of predation-associated metabolite biosynthetic gene clusters underscores biosynthetic potential of Myxococcota including descriptions for ten novel species: Archangium lansinium sp. nov., Myxococcus landrumus sp. nov., Nannocystis bai.</title>
        <authorList>
            <person name="Ahearne A."/>
            <person name="Stevens C."/>
            <person name="Phillips K."/>
        </authorList>
    </citation>
    <scope>NUCLEOTIDE SEQUENCE [LARGE SCALE GENOMIC DNA]</scope>
    <source>
        <strain evidence="2 3">MIWBW</strain>
    </source>
</reference>
<sequence length="469" mass="50560">MTSGSPSLETAPPAPGQERALLAPLLSVAAVALGYAIQFGNGARHPDSMVLLTVALVASLLAVVMPEPRHARIIQLAERATILLLGVGLIGQFIFLATSAPAVYLHPGRNGFTSFMTGIAVAAVLAGAGLSGRPWLGRLRLPVLVGVHIALGSWIIHYSPNPHIDVYTFHTEAFRALAKGINPYAIDMPNIYGHEEFYGPGLVVNGRLQVGFPYPPFSLMVAWVAHLLGGDYRYANLLAMGLAALLMASCRPGGQWAQVAAVVFLFTPRTFFVLEQGWTDAYVAMLVAATVWSACRAPRLLPVALGLLFAVKHYMVLAAPLVMLLYPGPLPWRETLRTLLKAAAVATVVTLPFAVLDPVALYNDLMGFQLRQPFRMDALSYLSWWAEKTGRRLPSGLGFAVVLPALGLSLWRAPRTPSGFAAAMAMTFTVFFAFSKQAFANYYYFIIAALCSAVAAWTPPPSQEQRATP</sequence>
<feature type="transmembrane region" description="Helical" evidence="1">
    <location>
        <begin position="80"/>
        <end position="105"/>
    </location>
</feature>
<organism evidence="2 3">
    <name type="scientific">Archangium lansingense</name>
    <dbReference type="NCBI Taxonomy" id="2995310"/>
    <lineage>
        <taxon>Bacteria</taxon>
        <taxon>Pseudomonadati</taxon>
        <taxon>Myxococcota</taxon>
        <taxon>Myxococcia</taxon>
        <taxon>Myxococcales</taxon>
        <taxon>Cystobacterineae</taxon>
        <taxon>Archangiaceae</taxon>
        <taxon>Archangium</taxon>
    </lineage>
</organism>
<feature type="transmembrane region" description="Helical" evidence="1">
    <location>
        <begin position="304"/>
        <end position="326"/>
    </location>
</feature>
<dbReference type="RefSeq" id="WP_267539081.1">
    <property type="nucleotide sequence ID" value="NZ_JAPNKA010000001.1"/>
</dbReference>
<keyword evidence="1" id="KW-1133">Transmembrane helix</keyword>
<keyword evidence="3" id="KW-1185">Reference proteome</keyword>
<keyword evidence="1" id="KW-0812">Transmembrane</keyword>
<feature type="transmembrane region" description="Helical" evidence="1">
    <location>
        <begin position="111"/>
        <end position="132"/>
    </location>
</feature>
<feature type="transmembrane region" description="Helical" evidence="1">
    <location>
        <begin position="49"/>
        <end position="68"/>
    </location>
</feature>
<keyword evidence="1" id="KW-0472">Membrane</keyword>
<feature type="transmembrane region" description="Helical" evidence="1">
    <location>
        <begin position="393"/>
        <end position="411"/>
    </location>
</feature>
<evidence type="ECO:0000256" key="1">
    <source>
        <dbReference type="SAM" id="Phobius"/>
    </source>
</evidence>
<evidence type="ECO:0008006" key="4">
    <source>
        <dbReference type="Google" id="ProtNLM"/>
    </source>
</evidence>
<feature type="transmembrane region" description="Helical" evidence="1">
    <location>
        <begin position="442"/>
        <end position="459"/>
    </location>
</feature>
<feature type="transmembrane region" description="Helical" evidence="1">
    <location>
        <begin position="338"/>
        <end position="362"/>
    </location>
</feature>
<comment type="caution">
    <text evidence="2">The sequence shown here is derived from an EMBL/GenBank/DDBJ whole genome shotgun (WGS) entry which is preliminary data.</text>
</comment>
<feature type="transmembrane region" description="Helical" evidence="1">
    <location>
        <begin position="20"/>
        <end position="37"/>
    </location>
</feature>
<name>A0ABT4AFG0_9BACT</name>